<protein>
    <submittedName>
        <fullName evidence="1">Uncharacterized protein</fullName>
    </submittedName>
</protein>
<evidence type="ECO:0000313" key="1">
    <source>
        <dbReference type="EMBL" id="MET4755881.1"/>
    </source>
</evidence>
<gene>
    <name evidence="1" type="ORF">V5J35_001073</name>
</gene>
<sequence length="81" mass="9237">MMTCKPGFLKSLMSCKSAFIDSRCRGFEFLLESQNLIVLDRIEGRSLNDAIQICSWVEENSGLFYLAFYMEDNLNGHAIGF</sequence>
<proteinExistence type="predicted"/>
<keyword evidence="2" id="KW-1185">Reference proteome</keyword>
<dbReference type="Proteomes" id="UP001549366">
    <property type="component" value="Unassembled WGS sequence"/>
</dbReference>
<comment type="caution">
    <text evidence="1">The sequence shown here is derived from an EMBL/GenBank/DDBJ whole genome shotgun (WGS) entry which is preliminary data.</text>
</comment>
<dbReference type="EMBL" id="JBEWTB010000002">
    <property type="protein sequence ID" value="MET4755881.1"/>
    <property type="molecule type" value="Genomic_DNA"/>
</dbReference>
<reference evidence="1 2" key="1">
    <citation type="submission" date="2024-06" db="EMBL/GenBank/DDBJ databases">
        <title>Genomic Encyclopedia of Type Strains, Phase V (KMG-V): Genome sequencing to study the core and pangenomes of soil and plant-associated prokaryotes.</title>
        <authorList>
            <person name="Whitman W."/>
        </authorList>
    </citation>
    <scope>NUCLEOTIDE SEQUENCE [LARGE SCALE GENOMIC DNA]</scope>
    <source>
        <strain evidence="1 2">NE40</strain>
    </source>
</reference>
<name>A0ABV2SF83_9GAMM</name>
<accession>A0ABV2SF83</accession>
<organism evidence="1 2">
    <name type="scientific">Endozoicomonas lisbonensis</name>
    <dbReference type="NCBI Taxonomy" id="3120522"/>
    <lineage>
        <taxon>Bacteria</taxon>
        <taxon>Pseudomonadati</taxon>
        <taxon>Pseudomonadota</taxon>
        <taxon>Gammaproteobacteria</taxon>
        <taxon>Oceanospirillales</taxon>
        <taxon>Endozoicomonadaceae</taxon>
        <taxon>Endozoicomonas</taxon>
    </lineage>
</organism>
<dbReference type="RefSeq" id="WP_354010259.1">
    <property type="nucleotide sequence ID" value="NZ_JBEWTA010000001.1"/>
</dbReference>
<evidence type="ECO:0000313" key="2">
    <source>
        <dbReference type="Proteomes" id="UP001549366"/>
    </source>
</evidence>